<dbReference type="InterPro" id="IPR000210">
    <property type="entry name" value="BTB/POZ_dom"/>
</dbReference>
<evidence type="ECO:0000313" key="2">
    <source>
        <dbReference type="EMBL" id="KAI1692156.1"/>
    </source>
</evidence>
<dbReference type="Pfam" id="PF00651">
    <property type="entry name" value="BTB"/>
    <property type="match status" value="1"/>
</dbReference>
<reference evidence="2" key="1">
    <citation type="submission" date="2022-01" db="EMBL/GenBank/DDBJ databases">
        <title>Genome Sequence Resource for Two Populations of Ditylenchus destructor, the Migratory Endoparasitic Phytonematode.</title>
        <authorList>
            <person name="Zhang H."/>
            <person name="Lin R."/>
            <person name="Xie B."/>
        </authorList>
    </citation>
    <scope>NUCLEOTIDE SEQUENCE</scope>
    <source>
        <strain evidence="2">BazhouSP</strain>
    </source>
</reference>
<feature type="domain" description="BTB" evidence="1">
    <location>
        <begin position="72"/>
        <end position="148"/>
    </location>
</feature>
<proteinExistence type="predicted"/>
<dbReference type="PANTHER" id="PTHR47022">
    <property type="entry name" value="BTB AND MATH DOMAIN-CONTAINING PROTEIN 36-RELATED"/>
    <property type="match status" value="1"/>
</dbReference>
<accession>A0AAD4QVK6</accession>
<sequence>MALFGFSGAIELERVEENNPEMDQSRKVLLDPENGFIKDDVVILRAHVKAEMPQSAKISNLRAFASSISHSSDGTLILGANKIPIHKTYLSYYSEYFKTMFESEFIEGRQHEIVLEEVGYVDMLQHPAEPQVRPMEYYTRPCSYTIPNLSMDLRISSFAIALKNMVTSQMKHDIIAAWERKSD</sequence>
<dbReference type="PROSITE" id="PS50097">
    <property type="entry name" value="BTB"/>
    <property type="match status" value="1"/>
</dbReference>
<protein>
    <submittedName>
        <fullName evidence="2">BTB/POZ domain-containing protein</fullName>
    </submittedName>
</protein>
<dbReference type="AlphaFoldDB" id="A0AAD4QVK6"/>
<dbReference type="SUPFAM" id="SSF54695">
    <property type="entry name" value="POZ domain"/>
    <property type="match status" value="1"/>
</dbReference>
<dbReference type="PANTHER" id="PTHR47022:SF1">
    <property type="entry name" value="BTB AND MATH DOMAIN-CONTAINING PROTEIN 36-RELATED"/>
    <property type="match status" value="1"/>
</dbReference>
<evidence type="ECO:0000313" key="3">
    <source>
        <dbReference type="Proteomes" id="UP001201812"/>
    </source>
</evidence>
<dbReference type="EMBL" id="JAKKPZ010000814">
    <property type="protein sequence ID" value="KAI1692156.1"/>
    <property type="molecule type" value="Genomic_DNA"/>
</dbReference>
<gene>
    <name evidence="2" type="ORF">DdX_21408</name>
</gene>
<dbReference type="Proteomes" id="UP001201812">
    <property type="component" value="Unassembled WGS sequence"/>
</dbReference>
<keyword evidence="3" id="KW-1185">Reference proteome</keyword>
<dbReference type="Gene3D" id="3.30.710.10">
    <property type="entry name" value="Potassium Channel Kv1.1, Chain A"/>
    <property type="match status" value="1"/>
</dbReference>
<evidence type="ECO:0000259" key="1">
    <source>
        <dbReference type="PROSITE" id="PS50097"/>
    </source>
</evidence>
<organism evidence="2 3">
    <name type="scientific">Ditylenchus destructor</name>
    <dbReference type="NCBI Taxonomy" id="166010"/>
    <lineage>
        <taxon>Eukaryota</taxon>
        <taxon>Metazoa</taxon>
        <taxon>Ecdysozoa</taxon>
        <taxon>Nematoda</taxon>
        <taxon>Chromadorea</taxon>
        <taxon>Rhabditida</taxon>
        <taxon>Tylenchina</taxon>
        <taxon>Tylenchomorpha</taxon>
        <taxon>Sphaerularioidea</taxon>
        <taxon>Anguinidae</taxon>
        <taxon>Anguininae</taxon>
        <taxon>Ditylenchus</taxon>
    </lineage>
</organism>
<comment type="caution">
    <text evidence="2">The sequence shown here is derived from an EMBL/GenBank/DDBJ whole genome shotgun (WGS) entry which is preliminary data.</text>
</comment>
<name>A0AAD4QVK6_9BILA</name>
<dbReference type="InterPro" id="IPR011333">
    <property type="entry name" value="SKP1/BTB/POZ_sf"/>
</dbReference>